<reference evidence="1" key="1">
    <citation type="submission" date="2019-03" db="EMBL/GenBank/DDBJ databases">
        <title>Candidatus Syntrophosphaera thermopropionivorans: a novel player in syntrophic propionate oxidation during anaerobic digestion.</title>
        <authorList>
            <person name="Dyksma S."/>
        </authorList>
    </citation>
    <scope>NUCLEOTIDE SEQUENCE</scope>
    <source>
        <strain evidence="1">W5</strain>
    </source>
</reference>
<proteinExistence type="predicted"/>
<organism evidence="1 2">
    <name type="scientific">Candidatus Syntrophosphaera thermopropionivorans</name>
    <dbReference type="NCBI Taxonomy" id="2593015"/>
    <lineage>
        <taxon>Bacteria</taxon>
        <taxon>Pseudomonadati</taxon>
        <taxon>Candidatus Cloacimonadota</taxon>
        <taxon>Candidatus Cloacimonadia</taxon>
        <taxon>Candidatus Cloacimonadales</taxon>
        <taxon>Candidatus Cloacimonadaceae</taxon>
        <taxon>Candidatus Syntrophosphaera</taxon>
    </lineage>
</organism>
<sequence>MQDEVVNYFLELISIDSESGDERAIIDRLKADLKALGVKVEEDDAYVLTGGNAGNLYAQIPGNLNKKPILFCAHSDTVKPGKGIKPIVKDGIIYSDGTTILGSDDKSGIAELITALKEIIESGEKLPPIEVLITVSEEVGLLGAKHFDKSRLESAWGYALDTHQVEELVIGAPAQNSIQITFLGKESHAGVEPEKGINAIRVAAEAITAMPLGRIDHETTSNIGLINGGVATNIVPNKVEVKGEARSHNHSKLEQLTSDIRHCVEQAVQHFQYDFGGASFDWKVNLEYEAFHIQESEPVVQIAIDAMHRIGLTPKITIGGGGSDANIINASGLPMIICGTGMNKVHTLNEEIEIEQLLKGKEFLKALIRRYAEL</sequence>
<dbReference type="EMBL" id="SMOG01000018">
    <property type="protein sequence ID" value="TDF72735.1"/>
    <property type="molecule type" value="Genomic_DNA"/>
</dbReference>
<dbReference type="Proteomes" id="UP000294588">
    <property type="component" value="Unassembled WGS sequence"/>
</dbReference>
<evidence type="ECO:0000313" key="1">
    <source>
        <dbReference type="EMBL" id="TDF72735.1"/>
    </source>
</evidence>
<accession>A0AC61QIF8</accession>
<name>A0AC61QIF8_9BACT</name>
<keyword evidence="2" id="KW-1185">Reference proteome</keyword>
<gene>
    <name evidence="1" type="ORF">E0946_05560</name>
</gene>
<evidence type="ECO:0000313" key="2">
    <source>
        <dbReference type="Proteomes" id="UP000294588"/>
    </source>
</evidence>
<comment type="caution">
    <text evidence="1">The sequence shown here is derived from an EMBL/GenBank/DDBJ whole genome shotgun (WGS) entry which is preliminary data.</text>
</comment>
<protein>
    <submittedName>
        <fullName evidence="1">M20/M25/M40 family metallo-hydrolase</fullName>
    </submittedName>
</protein>